<gene>
    <name evidence="2" type="ORF">HMPREF9129_0304</name>
</gene>
<dbReference type="EMBL" id="AGBB01000022">
    <property type="protein sequence ID" value="EGY80576.1"/>
    <property type="molecule type" value="Genomic_DNA"/>
</dbReference>
<proteinExistence type="predicted"/>
<evidence type="ECO:0000313" key="2">
    <source>
        <dbReference type="EMBL" id="EGY80576.1"/>
    </source>
</evidence>
<feature type="non-terminal residue" evidence="2">
    <location>
        <position position="1"/>
    </location>
</feature>
<dbReference type="RefSeq" id="WP_004819571.1">
    <property type="nucleotide sequence ID" value="NZ_JH165061.1"/>
</dbReference>
<sequence length="59" mass="6680">LEGIDRETNYPTESGFGGQKPGETECNCVGWSQRDNSVWKKIKDSISGAWWNFTGWIRG</sequence>
<feature type="region of interest" description="Disordered" evidence="1">
    <location>
        <begin position="1"/>
        <end position="23"/>
    </location>
</feature>
<evidence type="ECO:0000256" key="1">
    <source>
        <dbReference type="SAM" id="MobiDB-lite"/>
    </source>
</evidence>
<dbReference type="Proteomes" id="UP000003422">
    <property type="component" value="Unassembled WGS sequence"/>
</dbReference>
<keyword evidence="3" id="KW-1185">Reference proteome</keyword>
<name>G4D1M4_9FIRM</name>
<organism evidence="2 3">
    <name type="scientific">Peptoniphilus indolicus ATCC 29427</name>
    <dbReference type="NCBI Taxonomy" id="997350"/>
    <lineage>
        <taxon>Bacteria</taxon>
        <taxon>Bacillati</taxon>
        <taxon>Bacillota</taxon>
        <taxon>Tissierellia</taxon>
        <taxon>Tissierellales</taxon>
        <taxon>Peptoniphilaceae</taxon>
        <taxon>Peptoniphilus</taxon>
    </lineage>
</organism>
<dbReference type="AlphaFoldDB" id="G4D1M4"/>
<dbReference type="HOGENOM" id="CLU_2947272_0_0_9"/>
<reference evidence="2 3" key="1">
    <citation type="submission" date="2011-06" db="EMBL/GenBank/DDBJ databases">
        <authorList>
            <person name="Muzny D."/>
            <person name="Qin X."/>
            <person name="Deng J."/>
            <person name="Jiang H."/>
            <person name="Liu Y."/>
            <person name="Qu J."/>
            <person name="Song X.-Z."/>
            <person name="Zhang L."/>
            <person name="Thornton R."/>
            <person name="Coyle M."/>
            <person name="Francisco L."/>
            <person name="Jackson L."/>
            <person name="Javaid M."/>
            <person name="Korchina V."/>
            <person name="Kovar C."/>
            <person name="Mata R."/>
            <person name="Mathew T."/>
            <person name="Ngo R."/>
            <person name="Nguyen L."/>
            <person name="Nguyen N."/>
            <person name="Okwuonu G."/>
            <person name="Ongeri F."/>
            <person name="Pham C."/>
            <person name="Simmons D."/>
            <person name="Wilczek-Boney K."/>
            <person name="Hale W."/>
            <person name="Jakkamsetti A."/>
            <person name="Pham P."/>
            <person name="Ruth R."/>
            <person name="San Lucas F."/>
            <person name="Warren J."/>
            <person name="Zhang J."/>
            <person name="Zhao Z."/>
            <person name="Zhou C."/>
            <person name="Zhu D."/>
            <person name="Lee S."/>
            <person name="Bess C."/>
            <person name="Blankenburg K."/>
            <person name="Forbes L."/>
            <person name="Fu Q."/>
            <person name="Gubbala S."/>
            <person name="Hirani K."/>
            <person name="Jayaseelan J.C."/>
            <person name="Lara F."/>
            <person name="Munidasa M."/>
            <person name="Palculict T."/>
            <person name="Patil S."/>
            <person name="Pu L.-L."/>
            <person name="Saada N."/>
            <person name="Tang L."/>
            <person name="Weissenberger G."/>
            <person name="Zhu Y."/>
            <person name="Hemphill L."/>
            <person name="Shang Y."/>
            <person name="Youmans B."/>
            <person name="Ayvaz T."/>
            <person name="Ross M."/>
            <person name="Santibanez J."/>
            <person name="Aqrawi P."/>
            <person name="Gross S."/>
            <person name="Joshi V."/>
            <person name="Fowler G."/>
            <person name="Nazareth L."/>
            <person name="Reid J."/>
            <person name="Worley K."/>
            <person name="Petrosino J."/>
            <person name="Highlander S."/>
            <person name="Gibbs R."/>
        </authorList>
    </citation>
    <scope>NUCLEOTIDE SEQUENCE [LARGE SCALE GENOMIC DNA]</scope>
    <source>
        <strain evidence="2 3">ATCC 29427</strain>
    </source>
</reference>
<protein>
    <submittedName>
        <fullName evidence="2">Phage protein</fullName>
    </submittedName>
</protein>
<evidence type="ECO:0000313" key="3">
    <source>
        <dbReference type="Proteomes" id="UP000003422"/>
    </source>
</evidence>
<comment type="caution">
    <text evidence="2">The sequence shown here is derived from an EMBL/GenBank/DDBJ whole genome shotgun (WGS) entry which is preliminary data.</text>
</comment>
<accession>G4D1M4</accession>